<name>A0A1Q9ECK1_SYMMI</name>
<evidence type="ECO:0000313" key="1">
    <source>
        <dbReference type="EMBL" id="OLQ05138.1"/>
    </source>
</evidence>
<proteinExistence type="predicted"/>
<gene>
    <name evidence="1" type="ORF">AK812_SmicGene11701</name>
</gene>
<dbReference type="EMBL" id="LSRX01000193">
    <property type="protein sequence ID" value="OLQ05138.1"/>
    <property type="molecule type" value="Genomic_DNA"/>
</dbReference>
<accession>A0A1Q9ECK1</accession>
<dbReference type="Proteomes" id="UP000186817">
    <property type="component" value="Unassembled WGS sequence"/>
</dbReference>
<reference evidence="1 2" key="1">
    <citation type="submission" date="2016-02" db="EMBL/GenBank/DDBJ databases">
        <title>Genome analysis of coral dinoflagellate symbionts highlights evolutionary adaptations to a symbiotic lifestyle.</title>
        <authorList>
            <person name="Aranda M."/>
            <person name="Li Y."/>
            <person name="Liew Y.J."/>
            <person name="Baumgarten S."/>
            <person name="Simakov O."/>
            <person name="Wilson M."/>
            <person name="Piel J."/>
            <person name="Ashoor H."/>
            <person name="Bougouffa S."/>
            <person name="Bajic V.B."/>
            <person name="Ryu T."/>
            <person name="Ravasi T."/>
            <person name="Bayer T."/>
            <person name="Micklem G."/>
            <person name="Kim H."/>
            <person name="Bhak J."/>
            <person name="Lajeunesse T.C."/>
            <person name="Voolstra C.R."/>
        </authorList>
    </citation>
    <scope>NUCLEOTIDE SEQUENCE [LARGE SCALE GENOMIC DNA]</scope>
    <source>
        <strain evidence="1 2">CCMP2467</strain>
    </source>
</reference>
<sequence>MSFAGTCFVSCLASVKNCPLVPSIAGTMESQGSEAASQSRTYVKETLKEEIRVFVPVVWLTDVRDQDPVFYVCENSHLKIDGSTGLCRKSGEGCQCKASADPILLTSVALADFSGSLRVTVQKEEFCNLVQKSTQAGAQTTIQETGLSSLTYQTRCDVILGANKCVSSGDLSYAHFEVLRAESQLLSPLNTEMRPLPSYVYLTEEVSEPCLAYVDPPVEASAKIFCTISAVRLLASFSLPGTAVSEPCLAYVDPPVEASAKIFCTISAVRLLASFSLPGTAVSGRSPNALAFNEEVALISVALGKGLVFLLNSLLGKVAEDGLELGRFYVFSAWPCSSQELRAKNELLSKQRDVLSKKNALFLQQVQQRARRWNSGPRSGAAACEVKEKTEEEQKQMEEVMFKNCKVKQEPI</sequence>
<organism evidence="1 2">
    <name type="scientific">Symbiodinium microadriaticum</name>
    <name type="common">Dinoflagellate</name>
    <name type="synonym">Zooxanthella microadriatica</name>
    <dbReference type="NCBI Taxonomy" id="2951"/>
    <lineage>
        <taxon>Eukaryota</taxon>
        <taxon>Sar</taxon>
        <taxon>Alveolata</taxon>
        <taxon>Dinophyceae</taxon>
        <taxon>Suessiales</taxon>
        <taxon>Symbiodiniaceae</taxon>
        <taxon>Symbiodinium</taxon>
    </lineage>
</organism>
<keyword evidence="2" id="KW-1185">Reference proteome</keyword>
<evidence type="ECO:0000313" key="2">
    <source>
        <dbReference type="Proteomes" id="UP000186817"/>
    </source>
</evidence>
<protein>
    <submittedName>
        <fullName evidence="1">Uncharacterized protein</fullName>
    </submittedName>
</protein>
<dbReference type="OrthoDB" id="10455087at2759"/>
<comment type="caution">
    <text evidence="1">The sequence shown here is derived from an EMBL/GenBank/DDBJ whole genome shotgun (WGS) entry which is preliminary data.</text>
</comment>
<dbReference type="AlphaFoldDB" id="A0A1Q9ECK1"/>